<dbReference type="AlphaFoldDB" id="X1VYU7"/>
<feature type="region of interest" description="Disordered" evidence="1">
    <location>
        <begin position="1"/>
        <end position="37"/>
    </location>
</feature>
<proteinExistence type="predicted"/>
<accession>X1VYU7</accession>
<name>X1VYU7_9ZZZZ</name>
<feature type="non-terminal residue" evidence="2">
    <location>
        <position position="1"/>
    </location>
</feature>
<dbReference type="EMBL" id="BARW01037538">
    <property type="protein sequence ID" value="GAJ24881.1"/>
    <property type="molecule type" value="Genomic_DNA"/>
</dbReference>
<gene>
    <name evidence="2" type="ORF">S12H4_57927</name>
</gene>
<feature type="compositionally biased region" description="Basic and acidic residues" evidence="1">
    <location>
        <begin position="1"/>
        <end position="13"/>
    </location>
</feature>
<reference evidence="2" key="1">
    <citation type="journal article" date="2014" name="Front. Microbiol.">
        <title>High frequency of phylogenetically diverse reductive dehalogenase-homologous genes in deep subseafloor sedimentary metagenomes.</title>
        <authorList>
            <person name="Kawai M."/>
            <person name="Futagami T."/>
            <person name="Toyoda A."/>
            <person name="Takaki Y."/>
            <person name="Nishi S."/>
            <person name="Hori S."/>
            <person name="Arai W."/>
            <person name="Tsubouchi T."/>
            <person name="Morono Y."/>
            <person name="Uchiyama I."/>
            <person name="Ito T."/>
            <person name="Fujiyama A."/>
            <person name="Inagaki F."/>
            <person name="Takami H."/>
        </authorList>
    </citation>
    <scope>NUCLEOTIDE SEQUENCE</scope>
    <source>
        <strain evidence="2">Expedition CK06-06</strain>
    </source>
</reference>
<comment type="caution">
    <text evidence="2">The sequence shown here is derived from an EMBL/GenBank/DDBJ whole genome shotgun (WGS) entry which is preliminary data.</text>
</comment>
<evidence type="ECO:0000313" key="2">
    <source>
        <dbReference type="EMBL" id="GAJ24881.1"/>
    </source>
</evidence>
<organism evidence="2">
    <name type="scientific">marine sediment metagenome</name>
    <dbReference type="NCBI Taxonomy" id="412755"/>
    <lineage>
        <taxon>unclassified sequences</taxon>
        <taxon>metagenomes</taxon>
        <taxon>ecological metagenomes</taxon>
    </lineage>
</organism>
<protein>
    <submittedName>
        <fullName evidence="2">Uncharacterized protein</fullName>
    </submittedName>
</protein>
<evidence type="ECO:0000256" key="1">
    <source>
        <dbReference type="SAM" id="MobiDB-lite"/>
    </source>
</evidence>
<sequence length="56" mass="6525">KEELSGLRKDVREAFTSSSLPPSKSAEEREGRKKETKKALKVYQEIEEIGQRMFIR</sequence>